<evidence type="ECO:0000313" key="1">
    <source>
        <dbReference type="EMBL" id="KAI9908473.1"/>
    </source>
</evidence>
<comment type="caution">
    <text evidence="1">The sequence shown here is derived from an EMBL/GenBank/DDBJ whole genome shotgun (WGS) entry which is preliminary data.</text>
</comment>
<dbReference type="EMBL" id="CM047587">
    <property type="protein sequence ID" value="KAI9908473.1"/>
    <property type="molecule type" value="Genomic_DNA"/>
</dbReference>
<evidence type="ECO:0000313" key="2">
    <source>
        <dbReference type="Proteomes" id="UP001163321"/>
    </source>
</evidence>
<proteinExistence type="predicted"/>
<name>A0ACC0VRG8_9STRA</name>
<protein>
    <submittedName>
        <fullName evidence="1">Uncharacterized protein</fullName>
    </submittedName>
</protein>
<keyword evidence="2" id="KW-1185">Reference proteome</keyword>
<accession>A0ACC0VRG8</accession>
<dbReference type="Proteomes" id="UP001163321">
    <property type="component" value="Chromosome 8"/>
</dbReference>
<gene>
    <name evidence="1" type="ORF">PsorP6_003512</name>
</gene>
<reference evidence="1 2" key="1">
    <citation type="journal article" date="2022" name="bioRxiv">
        <title>The genome of the oomycete Peronosclerospora sorghi, a cosmopolitan pathogen of maize and sorghum, is inflated with dispersed pseudogenes.</title>
        <authorList>
            <person name="Fletcher K."/>
            <person name="Martin F."/>
            <person name="Isakeit T."/>
            <person name="Cavanaugh K."/>
            <person name="Magill C."/>
            <person name="Michelmore R."/>
        </authorList>
    </citation>
    <scope>NUCLEOTIDE SEQUENCE [LARGE SCALE GENOMIC DNA]</scope>
    <source>
        <strain evidence="1">P6</strain>
    </source>
</reference>
<organism evidence="1 2">
    <name type="scientific">Peronosclerospora sorghi</name>
    <dbReference type="NCBI Taxonomy" id="230839"/>
    <lineage>
        <taxon>Eukaryota</taxon>
        <taxon>Sar</taxon>
        <taxon>Stramenopiles</taxon>
        <taxon>Oomycota</taxon>
        <taxon>Peronosporomycetes</taxon>
        <taxon>Peronosporales</taxon>
        <taxon>Peronosporaceae</taxon>
        <taxon>Peronosclerospora</taxon>
    </lineage>
</organism>
<sequence>MDLFELAQNHCVTLGHTSSICAFSVSRHRVVAFQRVVPSSFSLAPSPGLLAVLLLKQLHGLHVLASQQALAGVVAQLHVLPVAVYFRALLVHDDVFLRQLSFSWLQLVAALPPVVAPLHEPPVLHLLLFQPLFGQ</sequence>